<evidence type="ECO:0000259" key="3">
    <source>
        <dbReference type="Pfam" id="PF00188"/>
    </source>
</evidence>
<keyword evidence="5" id="KW-1185">Reference proteome</keyword>
<dbReference type="InterPro" id="IPR035940">
    <property type="entry name" value="CAP_sf"/>
</dbReference>
<proteinExistence type="predicted"/>
<dbReference type="RefSeq" id="WP_091723682.1">
    <property type="nucleotide sequence ID" value="NZ_LT629779.1"/>
</dbReference>
<dbReference type="InterPro" id="IPR014044">
    <property type="entry name" value="CAP_dom"/>
</dbReference>
<keyword evidence="2" id="KW-0732">Signal</keyword>
<dbReference type="PANTHER" id="PTHR31157:SF1">
    <property type="entry name" value="SCP DOMAIN-CONTAINING PROTEIN"/>
    <property type="match status" value="1"/>
</dbReference>
<feature type="region of interest" description="Disordered" evidence="1">
    <location>
        <begin position="37"/>
        <end position="69"/>
    </location>
</feature>
<dbReference type="EMBL" id="LT629779">
    <property type="protein sequence ID" value="SDT63223.1"/>
    <property type="molecule type" value="Genomic_DNA"/>
</dbReference>
<gene>
    <name evidence="4" type="ORF">SAMN04489743_4102</name>
</gene>
<dbReference type="CDD" id="cd05379">
    <property type="entry name" value="CAP_bacterial"/>
    <property type="match status" value="1"/>
</dbReference>
<dbReference type="SUPFAM" id="SSF69318">
    <property type="entry name" value="Integrin alpha N-terminal domain"/>
    <property type="match status" value="1"/>
</dbReference>
<dbReference type="Proteomes" id="UP000198751">
    <property type="component" value="Chromosome I"/>
</dbReference>
<feature type="domain" description="SCP" evidence="3">
    <location>
        <begin position="190"/>
        <end position="301"/>
    </location>
</feature>
<dbReference type="Gene3D" id="3.40.33.10">
    <property type="entry name" value="CAP"/>
    <property type="match status" value="1"/>
</dbReference>
<protein>
    <submittedName>
        <fullName evidence="4">Uncharacterized conserved protein YkwD, contains CAP (CSP/antigen 5/PR1) domain</fullName>
    </submittedName>
</protein>
<feature type="chain" id="PRO_5009270570" evidence="2">
    <location>
        <begin position="26"/>
        <end position="595"/>
    </location>
</feature>
<feature type="region of interest" description="Disordered" evidence="1">
    <location>
        <begin position="104"/>
        <end position="166"/>
    </location>
</feature>
<dbReference type="PANTHER" id="PTHR31157">
    <property type="entry name" value="SCP DOMAIN-CONTAINING PROTEIN"/>
    <property type="match status" value="1"/>
</dbReference>
<name>A0A1H2BYJ2_9MICC</name>
<evidence type="ECO:0000256" key="2">
    <source>
        <dbReference type="SAM" id="SignalP"/>
    </source>
</evidence>
<sequence>MNKLVAPSFIGVLCALVLASSTAGPAPLPLDAGQHVAASGPSRVSLGEATGNGGGSSTVNSTTGTALTPAVDPDIRVASPTAPLDVAPPTAPAAAAVGPALDIRPVQEPSPAPSADPTGASGPATALPAAGVPSIPPLWAPDADLASPPPATSGPTTSGPATSESLAAPPATEALVKDNNSAAILTVFTKINEYRASKGLNPVKYNPTVAGLSQEWSDSIASREVIEHRANFWTDPRAMNPNNGAGEVIAIRTDRDAAQLVEWWKGSPGHNAMLIDPRFNVMGAGISYTNSTYQIWGVVNFFGYTTLPAGTVDSPGGSGGSSGGGSAFPAPAPTLCDATGRHMPPTLDLRAAAITGPGDLVSVNSSGQLLNRASTGVRTYGAAKVIGSGFTGAKEVFVTDWDRDGAYDLVTQWTNGDLTLHRGIATGGFQAAITLGSGGWQSLTLAVGGWCANNRMPQILALDSSGNLFLYPNKGTTDLSARALITSGVNASRLAMVDYDADGFQDVLALRADGAVQLYRGWGTTTLRAEARPTVATGWQDVTGIRALKNVTGLNSTGIALRRASDVVQYWDLSGGSLASPSNIAGPWTGQRLAQ</sequence>
<dbReference type="InterPro" id="IPR028994">
    <property type="entry name" value="Integrin_alpha_N"/>
</dbReference>
<reference evidence="5" key="1">
    <citation type="submission" date="2016-10" db="EMBL/GenBank/DDBJ databases">
        <authorList>
            <person name="Varghese N."/>
            <person name="Submissions S."/>
        </authorList>
    </citation>
    <scope>NUCLEOTIDE SEQUENCE [LARGE SCALE GENOMIC DNA]</scope>
    <source>
        <strain evidence="5">IMMIB L-1606</strain>
    </source>
</reference>
<dbReference type="SUPFAM" id="SSF55797">
    <property type="entry name" value="PR-1-like"/>
    <property type="match status" value="1"/>
</dbReference>
<dbReference type="AlphaFoldDB" id="A0A1H2BYJ2"/>
<evidence type="ECO:0000313" key="4">
    <source>
        <dbReference type="EMBL" id="SDT63223.1"/>
    </source>
</evidence>
<dbReference type="Pfam" id="PF00188">
    <property type="entry name" value="CAP"/>
    <property type="match status" value="1"/>
</dbReference>
<evidence type="ECO:0000256" key="1">
    <source>
        <dbReference type="SAM" id="MobiDB-lite"/>
    </source>
</evidence>
<dbReference type="OrthoDB" id="8611574at2"/>
<evidence type="ECO:0000313" key="5">
    <source>
        <dbReference type="Proteomes" id="UP000198751"/>
    </source>
</evidence>
<organism evidence="4 5">
    <name type="scientific">Pseudarthrobacter equi</name>
    <dbReference type="NCBI Taxonomy" id="728066"/>
    <lineage>
        <taxon>Bacteria</taxon>
        <taxon>Bacillati</taxon>
        <taxon>Actinomycetota</taxon>
        <taxon>Actinomycetes</taxon>
        <taxon>Micrococcales</taxon>
        <taxon>Micrococcaceae</taxon>
        <taxon>Pseudarthrobacter</taxon>
    </lineage>
</organism>
<feature type="compositionally biased region" description="Low complexity" evidence="1">
    <location>
        <begin position="153"/>
        <end position="163"/>
    </location>
</feature>
<feature type="signal peptide" evidence="2">
    <location>
        <begin position="1"/>
        <end position="25"/>
    </location>
</feature>
<accession>A0A1H2BYJ2</accession>